<accession>A0A8J9YYU0</accession>
<evidence type="ECO:0000313" key="2">
    <source>
        <dbReference type="EMBL" id="CAH1244388.1"/>
    </source>
</evidence>
<dbReference type="OrthoDB" id="10048778at2759"/>
<evidence type="ECO:0000256" key="1">
    <source>
        <dbReference type="SAM" id="MobiDB-lite"/>
    </source>
</evidence>
<dbReference type="AlphaFoldDB" id="A0A8J9YYU0"/>
<organism evidence="2 3">
    <name type="scientific">Branchiostoma lanceolatum</name>
    <name type="common">Common lancelet</name>
    <name type="synonym">Amphioxus lanceolatum</name>
    <dbReference type="NCBI Taxonomy" id="7740"/>
    <lineage>
        <taxon>Eukaryota</taxon>
        <taxon>Metazoa</taxon>
        <taxon>Chordata</taxon>
        <taxon>Cephalochordata</taxon>
        <taxon>Leptocardii</taxon>
        <taxon>Amphioxiformes</taxon>
        <taxon>Branchiostomatidae</taxon>
        <taxon>Branchiostoma</taxon>
    </lineage>
</organism>
<sequence length="228" mass="25786">MAISCKRCPTKTDLFYGNTMLAENDELEILGVTTDSKLTWTKHISNIAAKAGQRLGALRRVAHKFNTNGRSTVYKAQVRSIMEYAFLCWMSAPTTSLKLMDSIQRKALRIIGVNEQQARLELNIPSLHNRPQVAATAYKMHTNHVPQPFNSPRRTTRSSQAMRRHALTEPVSRTHTTGRTFTHASVSTWNALPDSVVRDISTRGLQSFKTHAHRYLLQKQEHLAAVNH</sequence>
<gene>
    <name evidence="2" type="primary">Hypp7294</name>
    <name evidence="2" type="ORF">BLAG_LOCUS7035</name>
</gene>
<name>A0A8J9YYU0_BRALA</name>
<protein>
    <submittedName>
        <fullName evidence="2">Hypp7294 protein</fullName>
    </submittedName>
</protein>
<keyword evidence="3" id="KW-1185">Reference proteome</keyword>
<proteinExistence type="predicted"/>
<feature type="compositionally biased region" description="Polar residues" evidence="1">
    <location>
        <begin position="144"/>
        <end position="161"/>
    </location>
</feature>
<dbReference type="Proteomes" id="UP000838412">
    <property type="component" value="Chromosome 14"/>
</dbReference>
<dbReference type="EMBL" id="OV696699">
    <property type="protein sequence ID" value="CAH1244388.1"/>
    <property type="molecule type" value="Genomic_DNA"/>
</dbReference>
<feature type="region of interest" description="Disordered" evidence="1">
    <location>
        <begin position="143"/>
        <end position="178"/>
    </location>
</feature>
<evidence type="ECO:0000313" key="3">
    <source>
        <dbReference type="Proteomes" id="UP000838412"/>
    </source>
</evidence>
<reference evidence="2" key="1">
    <citation type="submission" date="2022-01" db="EMBL/GenBank/DDBJ databases">
        <authorList>
            <person name="Braso-Vives M."/>
        </authorList>
    </citation>
    <scope>NUCLEOTIDE SEQUENCE</scope>
</reference>